<sequence>MAQLVNCFVGRHGPSGFGSRATAEEVTADLDLTSHTVLITGGTSGIGLETARVLAERGAHIIIPGRKLQSAEKARDFLLKENRDARVSVGELDLSSLASVRKFVDDFKSQNYNLNVLINNAGVSNVKYICTEDGLQLEFATNHVGHFLLTNLLLDNIIATAEKYGIEGRIVIVSSYAHKFSKGLDLKTVNDEKSFQRFMSYGKSKLANILHAKELARRLKGKSVNVTANALHPGAINTNILRDWNATFISVFFFMVSLVFKTVSQGAATTCYLAAHPTVKGVSGKYFQDCNEHECSSYANDMKLAADLWAYSEGITSSYMD</sequence>
<organism evidence="1 2">
    <name type="scientific">Diphasiastrum complanatum</name>
    <name type="common">Issler's clubmoss</name>
    <name type="synonym">Lycopodium complanatum</name>
    <dbReference type="NCBI Taxonomy" id="34168"/>
    <lineage>
        <taxon>Eukaryota</taxon>
        <taxon>Viridiplantae</taxon>
        <taxon>Streptophyta</taxon>
        <taxon>Embryophyta</taxon>
        <taxon>Tracheophyta</taxon>
        <taxon>Lycopodiopsida</taxon>
        <taxon>Lycopodiales</taxon>
        <taxon>Lycopodiaceae</taxon>
        <taxon>Lycopodioideae</taxon>
        <taxon>Diphasiastrum</taxon>
    </lineage>
</organism>
<keyword evidence="2" id="KW-1185">Reference proteome</keyword>
<evidence type="ECO:0000313" key="1">
    <source>
        <dbReference type="EMBL" id="KAJ7517681.1"/>
    </source>
</evidence>
<evidence type="ECO:0000313" key="2">
    <source>
        <dbReference type="Proteomes" id="UP001162992"/>
    </source>
</evidence>
<comment type="caution">
    <text evidence="1">The sequence shown here is derived from an EMBL/GenBank/DDBJ whole genome shotgun (WGS) entry which is preliminary data.</text>
</comment>
<name>A0ACC2AJP0_DIPCM</name>
<protein>
    <submittedName>
        <fullName evidence="1">Uncharacterized protein</fullName>
    </submittedName>
</protein>
<accession>A0ACC2AJP0</accession>
<reference evidence="2" key="1">
    <citation type="journal article" date="2024" name="Proc. Natl. Acad. Sci. U.S.A.">
        <title>Extraordinary preservation of gene collinearity over three hundred million years revealed in homosporous lycophytes.</title>
        <authorList>
            <person name="Li C."/>
            <person name="Wickell D."/>
            <person name="Kuo L.Y."/>
            <person name="Chen X."/>
            <person name="Nie B."/>
            <person name="Liao X."/>
            <person name="Peng D."/>
            <person name="Ji J."/>
            <person name="Jenkins J."/>
            <person name="Williams M."/>
            <person name="Shu S."/>
            <person name="Plott C."/>
            <person name="Barry K."/>
            <person name="Rajasekar S."/>
            <person name="Grimwood J."/>
            <person name="Han X."/>
            <person name="Sun S."/>
            <person name="Hou Z."/>
            <person name="He W."/>
            <person name="Dai G."/>
            <person name="Sun C."/>
            <person name="Schmutz J."/>
            <person name="Leebens-Mack J.H."/>
            <person name="Li F.W."/>
            <person name="Wang L."/>
        </authorList>
    </citation>
    <scope>NUCLEOTIDE SEQUENCE [LARGE SCALE GENOMIC DNA]</scope>
    <source>
        <strain evidence="2">cv. PW_Plant_1</strain>
    </source>
</reference>
<gene>
    <name evidence="1" type="ORF">O6H91_21G035000</name>
</gene>
<dbReference type="EMBL" id="CM055112">
    <property type="protein sequence ID" value="KAJ7517681.1"/>
    <property type="molecule type" value="Genomic_DNA"/>
</dbReference>
<proteinExistence type="predicted"/>
<dbReference type="Proteomes" id="UP001162992">
    <property type="component" value="Chromosome 21"/>
</dbReference>